<sequence>MKFLTLKQESFGLDISDLSLKFAKLKKRGKFFSLVSWNELELESGTVEDGEIKNEGALAEAIKKGVAEVKGEKLTIKNVIVSLPEKKAFLQVIQMPKMAEEELKTAVSFEAENYIPLPIERVYLDFQIVLPVQDSLDHLDILIAAIPKNIVESYISCLKKAGLKPQGLEIESQSITRALIKNGITYSPVFIIDFGRSSTSFIIFSGYSLRFTSSIFISSQEITQTIAKSLRVDLTEAEGLKLKYGLNKRSGEGKKINKTITPILTDLVREVAKHINYYHSHRAHEHLPPNGREIGKIILCGRGSNLKGLPDFLFSQLKIPVEIANPWVNILPERLKEVPGLPFKESLGYTTVLGLALRGIKND</sequence>
<name>A0A2H0YR16_9BACT</name>
<protein>
    <recommendedName>
        <fullName evidence="1">SHS2 domain-containing protein</fullName>
    </recommendedName>
</protein>
<dbReference type="InterPro" id="IPR003494">
    <property type="entry name" value="SHS2_FtsA"/>
</dbReference>
<comment type="caution">
    <text evidence="2">The sequence shown here is derived from an EMBL/GenBank/DDBJ whole genome shotgun (WGS) entry which is preliminary data.</text>
</comment>
<dbReference type="PIRSF" id="PIRSF019169">
    <property type="entry name" value="PilM"/>
    <property type="match status" value="1"/>
</dbReference>
<dbReference type="InterPro" id="IPR005883">
    <property type="entry name" value="PilM"/>
</dbReference>
<feature type="domain" description="SHS2" evidence="1">
    <location>
        <begin position="10"/>
        <end position="179"/>
    </location>
</feature>
<dbReference type="PANTHER" id="PTHR32432">
    <property type="entry name" value="CELL DIVISION PROTEIN FTSA-RELATED"/>
    <property type="match status" value="1"/>
</dbReference>
<dbReference type="InterPro" id="IPR050696">
    <property type="entry name" value="FtsA/MreB"/>
</dbReference>
<dbReference type="AlphaFoldDB" id="A0A2H0YR16"/>
<dbReference type="InterPro" id="IPR043129">
    <property type="entry name" value="ATPase_NBD"/>
</dbReference>
<dbReference type="EMBL" id="PEYC01000021">
    <property type="protein sequence ID" value="PIS40193.1"/>
    <property type="molecule type" value="Genomic_DNA"/>
</dbReference>
<proteinExistence type="predicted"/>
<organism evidence="2 3">
    <name type="scientific">Candidatus Nealsonbacteria bacterium CG08_land_8_20_14_0_20_36_22</name>
    <dbReference type="NCBI Taxonomy" id="1974704"/>
    <lineage>
        <taxon>Bacteria</taxon>
        <taxon>Candidatus Nealsoniibacteriota</taxon>
    </lineage>
</organism>
<evidence type="ECO:0000313" key="3">
    <source>
        <dbReference type="Proteomes" id="UP000231472"/>
    </source>
</evidence>
<dbReference type="SMART" id="SM00842">
    <property type="entry name" value="FtsA"/>
    <property type="match status" value="1"/>
</dbReference>
<accession>A0A2H0YR16</accession>
<evidence type="ECO:0000259" key="1">
    <source>
        <dbReference type="SMART" id="SM00842"/>
    </source>
</evidence>
<reference evidence="3" key="1">
    <citation type="submission" date="2017-09" db="EMBL/GenBank/DDBJ databases">
        <title>Depth-based differentiation of microbial function through sediment-hosted aquifers and enrichment of novel symbionts in the deep terrestrial subsurface.</title>
        <authorList>
            <person name="Probst A.J."/>
            <person name="Ladd B."/>
            <person name="Jarett J.K."/>
            <person name="Geller-Mcgrath D.E."/>
            <person name="Sieber C.M.K."/>
            <person name="Emerson J.B."/>
            <person name="Anantharaman K."/>
            <person name="Thomas B.C."/>
            <person name="Malmstrom R."/>
            <person name="Stieglmeier M."/>
            <person name="Klingl A."/>
            <person name="Woyke T."/>
            <person name="Ryan C.M."/>
            <person name="Banfield J.F."/>
        </authorList>
    </citation>
    <scope>NUCLEOTIDE SEQUENCE [LARGE SCALE GENOMIC DNA]</scope>
</reference>
<evidence type="ECO:0000313" key="2">
    <source>
        <dbReference type="EMBL" id="PIS40193.1"/>
    </source>
</evidence>
<dbReference type="GO" id="GO:0051301">
    <property type="term" value="P:cell division"/>
    <property type="evidence" value="ECO:0007669"/>
    <property type="project" value="InterPro"/>
</dbReference>
<dbReference type="PANTHER" id="PTHR32432:SF3">
    <property type="entry name" value="ETHANOLAMINE UTILIZATION PROTEIN EUTJ"/>
    <property type="match status" value="1"/>
</dbReference>
<dbReference type="NCBIfam" id="TIGR01175">
    <property type="entry name" value="pilM"/>
    <property type="match status" value="1"/>
</dbReference>
<gene>
    <name evidence="2" type="ORF">COT32_01085</name>
</gene>
<dbReference type="Gene3D" id="3.30.1490.300">
    <property type="match status" value="1"/>
</dbReference>
<dbReference type="Proteomes" id="UP000231472">
    <property type="component" value="Unassembled WGS sequence"/>
</dbReference>
<dbReference type="Pfam" id="PF11104">
    <property type="entry name" value="PilM_2"/>
    <property type="match status" value="1"/>
</dbReference>
<dbReference type="Gene3D" id="3.30.420.40">
    <property type="match status" value="2"/>
</dbReference>
<dbReference type="SUPFAM" id="SSF53067">
    <property type="entry name" value="Actin-like ATPase domain"/>
    <property type="match status" value="2"/>
</dbReference>
<dbReference type="CDD" id="cd24049">
    <property type="entry name" value="ASKHA_NBD_PilM"/>
    <property type="match status" value="1"/>
</dbReference>